<protein>
    <submittedName>
        <fullName evidence="5">Glutamate-gated chloride channel subunit beta-like</fullName>
    </submittedName>
</protein>
<evidence type="ECO:0000259" key="3">
    <source>
        <dbReference type="Pfam" id="PF02931"/>
    </source>
</evidence>
<sequence>MAHKTWIVLVSFAAFLDSFPCSATDPRIVKVDIELNDVLSIDDRAGKFSIKFEMLSEWSRSAANDSSDAPNYFEPEIFLDTEENLNSIRSFTQTTNDGRVQQLRVLTSTFLCEMDFSWLPIDEQKCTITIRSRVHDKNELILNWIDVIEKPKRSADKNFTIKKVDQSADEECLQRADSTDYSCLRLTFVFLRNYRPYLISYMLPTAVCSAVAWLTLFVRSSSLRSLMTALTILATGGFTYTTYLELPCSHCAKFLDVWTVLVCGLVIVCFLEFIVVQSAFKRIVSGRKRYTINDLKPNCVDGLFQILVGAFMSFSIAFYFTYMYVVINGRVNVF</sequence>
<feature type="signal peptide" evidence="2">
    <location>
        <begin position="1"/>
        <end position="23"/>
    </location>
</feature>
<reference evidence="5" key="1">
    <citation type="submission" date="2025-08" db="UniProtKB">
        <authorList>
            <consortium name="RefSeq"/>
        </authorList>
    </citation>
    <scope>IDENTIFICATION</scope>
</reference>
<dbReference type="Gene3D" id="2.70.170.10">
    <property type="entry name" value="Neurotransmitter-gated ion-channel ligand-binding domain"/>
    <property type="match status" value="1"/>
</dbReference>
<evidence type="ECO:0000313" key="4">
    <source>
        <dbReference type="Proteomes" id="UP000694867"/>
    </source>
</evidence>
<keyword evidence="1" id="KW-0812">Transmembrane</keyword>
<dbReference type="Pfam" id="PF02931">
    <property type="entry name" value="Neur_chan_LBD"/>
    <property type="match status" value="1"/>
</dbReference>
<keyword evidence="4" id="KW-1185">Reference proteome</keyword>
<name>A0AAJ6QRM0_9ACAR</name>
<keyword evidence="2" id="KW-0732">Signal</keyword>
<feature type="transmembrane region" description="Helical" evidence="1">
    <location>
        <begin position="198"/>
        <end position="218"/>
    </location>
</feature>
<evidence type="ECO:0000256" key="1">
    <source>
        <dbReference type="SAM" id="Phobius"/>
    </source>
</evidence>
<feature type="transmembrane region" description="Helical" evidence="1">
    <location>
        <begin position="300"/>
        <end position="325"/>
    </location>
</feature>
<dbReference type="InterPro" id="IPR006201">
    <property type="entry name" value="Neur_channel"/>
</dbReference>
<dbReference type="RefSeq" id="XP_003741579.1">
    <property type="nucleotide sequence ID" value="XM_003741531.1"/>
</dbReference>
<dbReference type="InterPro" id="IPR038050">
    <property type="entry name" value="Neuro_actylchol_rec"/>
</dbReference>
<evidence type="ECO:0000256" key="2">
    <source>
        <dbReference type="SAM" id="SignalP"/>
    </source>
</evidence>
<dbReference type="SUPFAM" id="SSF63712">
    <property type="entry name" value="Nicotinic receptor ligand binding domain-like"/>
    <property type="match status" value="1"/>
</dbReference>
<keyword evidence="1" id="KW-0472">Membrane</keyword>
<organism evidence="4 5">
    <name type="scientific">Galendromus occidentalis</name>
    <name type="common">western predatory mite</name>
    <dbReference type="NCBI Taxonomy" id="34638"/>
    <lineage>
        <taxon>Eukaryota</taxon>
        <taxon>Metazoa</taxon>
        <taxon>Ecdysozoa</taxon>
        <taxon>Arthropoda</taxon>
        <taxon>Chelicerata</taxon>
        <taxon>Arachnida</taxon>
        <taxon>Acari</taxon>
        <taxon>Parasitiformes</taxon>
        <taxon>Mesostigmata</taxon>
        <taxon>Gamasina</taxon>
        <taxon>Phytoseioidea</taxon>
        <taxon>Phytoseiidae</taxon>
        <taxon>Typhlodrominae</taxon>
        <taxon>Galendromus</taxon>
    </lineage>
</organism>
<keyword evidence="1" id="KW-1133">Transmembrane helix</keyword>
<dbReference type="GO" id="GO:0016020">
    <property type="term" value="C:membrane"/>
    <property type="evidence" value="ECO:0007669"/>
    <property type="project" value="InterPro"/>
</dbReference>
<dbReference type="InterPro" id="IPR036734">
    <property type="entry name" value="Neur_chan_lig-bd_sf"/>
</dbReference>
<dbReference type="GO" id="GO:0005230">
    <property type="term" value="F:extracellular ligand-gated monoatomic ion channel activity"/>
    <property type="evidence" value="ECO:0007669"/>
    <property type="project" value="InterPro"/>
</dbReference>
<dbReference type="KEGG" id="goe:100901771"/>
<feature type="transmembrane region" description="Helical" evidence="1">
    <location>
        <begin position="225"/>
        <end position="243"/>
    </location>
</feature>
<feature type="transmembrane region" description="Helical" evidence="1">
    <location>
        <begin position="255"/>
        <end position="280"/>
    </location>
</feature>
<evidence type="ECO:0000313" key="5">
    <source>
        <dbReference type="RefSeq" id="XP_003741579.1"/>
    </source>
</evidence>
<dbReference type="GeneID" id="100901771"/>
<gene>
    <name evidence="5" type="primary">LOC100901771</name>
</gene>
<feature type="domain" description="Neurotransmitter-gated ion-channel ligand-binding" evidence="3">
    <location>
        <begin position="82"/>
        <end position="192"/>
    </location>
</feature>
<feature type="chain" id="PRO_5042547740" evidence="2">
    <location>
        <begin position="24"/>
        <end position="334"/>
    </location>
</feature>
<dbReference type="AlphaFoldDB" id="A0AAJ6QRM0"/>
<accession>A0AAJ6QRM0</accession>
<dbReference type="InterPro" id="IPR006202">
    <property type="entry name" value="Neur_chan_lig-bd"/>
</dbReference>
<dbReference type="Gene3D" id="1.20.58.390">
    <property type="entry name" value="Neurotransmitter-gated ion-channel transmembrane domain"/>
    <property type="match status" value="1"/>
</dbReference>
<dbReference type="Proteomes" id="UP000694867">
    <property type="component" value="Unplaced"/>
</dbReference>
<dbReference type="GO" id="GO:0004888">
    <property type="term" value="F:transmembrane signaling receptor activity"/>
    <property type="evidence" value="ECO:0007669"/>
    <property type="project" value="InterPro"/>
</dbReference>
<dbReference type="PANTHER" id="PTHR18945">
    <property type="entry name" value="NEUROTRANSMITTER GATED ION CHANNEL"/>
    <property type="match status" value="1"/>
</dbReference>
<proteinExistence type="predicted"/>